<dbReference type="RefSeq" id="WP_057847178.1">
    <property type="nucleotide sequence ID" value="NZ_LLYA01000197.1"/>
</dbReference>
<keyword evidence="3" id="KW-1185">Reference proteome</keyword>
<dbReference type="OrthoDB" id="570199at2"/>
<name>A0A0R3MDH1_9BRAD</name>
<comment type="caution">
    <text evidence="2">The sequence shown here is derived from an EMBL/GenBank/DDBJ whole genome shotgun (WGS) entry which is preliminary data.</text>
</comment>
<proteinExistence type="predicted"/>
<protein>
    <recommendedName>
        <fullName evidence="1">DUF4268 domain-containing protein</fullName>
    </recommendedName>
</protein>
<evidence type="ECO:0000259" key="1">
    <source>
        <dbReference type="Pfam" id="PF14088"/>
    </source>
</evidence>
<dbReference type="Gene3D" id="3.40.1350.10">
    <property type="match status" value="1"/>
</dbReference>
<dbReference type="Proteomes" id="UP000052023">
    <property type="component" value="Unassembled WGS sequence"/>
</dbReference>
<evidence type="ECO:0000313" key="2">
    <source>
        <dbReference type="EMBL" id="KRR18328.1"/>
    </source>
</evidence>
<sequence length="362" mass="40938">MPLFTINQDKLEAVPETSYAQEAILERKHLQNLLKQHIAALGPDMMVVCDEFSDWEDSSRRIDILCISNEAQLVVVELKRTEDGGHMELQAIRYAAMVSSMTLDQAVNAHSRFLGGDQEKAKSEILEFLDLNTLAEAELSDDVKIILAASNFSDELITSVMWLNKSGLDITCVRLKPYKLDGKILIDATQIVPLPEASNYEIKIREQSREIRKVKTARQEIFKRFWSQLIDRSLGKTQLLANRNASTDHWLSAGIGRTGFSLNISLTEDRSRVECYIRLKEGEQASLAAFKQLYAQREALEGKFGGPLDWQELPGKIGCRICEDTIGGWRSPEAEWPALQDQLIDTLVRMEETLRAPIEQIS</sequence>
<dbReference type="InterPro" id="IPR011856">
    <property type="entry name" value="tRNA_endonuc-like_dom_sf"/>
</dbReference>
<evidence type="ECO:0000313" key="3">
    <source>
        <dbReference type="Proteomes" id="UP000052023"/>
    </source>
</evidence>
<organism evidence="2 3">
    <name type="scientific">Bradyrhizobium retamae</name>
    <dbReference type="NCBI Taxonomy" id="1300035"/>
    <lineage>
        <taxon>Bacteria</taxon>
        <taxon>Pseudomonadati</taxon>
        <taxon>Pseudomonadota</taxon>
        <taxon>Alphaproteobacteria</taxon>
        <taxon>Hyphomicrobiales</taxon>
        <taxon>Nitrobacteraceae</taxon>
        <taxon>Bradyrhizobium</taxon>
    </lineage>
</organism>
<dbReference type="AlphaFoldDB" id="A0A0R3MDH1"/>
<accession>A0A0R3MDH1</accession>
<dbReference type="GO" id="GO:0003676">
    <property type="term" value="F:nucleic acid binding"/>
    <property type="evidence" value="ECO:0007669"/>
    <property type="project" value="InterPro"/>
</dbReference>
<dbReference type="Pfam" id="PF14088">
    <property type="entry name" value="DUF4268"/>
    <property type="match status" value="1"/>
</dbReference>
<dbReference type="InterPro" id="IPR025364">
    <property type="entry name" value="DUF4268"/>
</dbReference>
<dbReference type="EMBL" id="LLYA01000197">
    <property type="protein sequence ID" value="KRR18328.1"/>
    <property type="molecule type" value="Genomic_DNA"/>
</dbReference>
<reference evidence="2 3" key="1">
    <citation type="submission" date="2014-03" db="EMBL/GenBank/DDBJ databases">
        <title>Bradyrhizobium valentinum sp. nov., isolated from effective nodules of Lupinus mariae-josephae, a lupine endemic of basic-lime soils in Eastern Spain.</title>
        <authorList>
            <person name="Duran D."/>
            <person name="Rey L."/>
            <person name="Navarro A."/>
            <person name="Busquets A."/>
            <person name="Imperial J."/>
            <person name="Ruiz-Argueso T."/>
        </authorList>
    </citation>
    <scope>NUCLEOTIDE SEQUENCE [LARGE SCALE GENOMIC DNA]</scope>
    <source>
        <strain evidence="2 3">Ro19</strain>
    </source>
</reference>
<feature type="domain" description="DUF4268" evidence="1">
    <location>
        <begin position="223"/>
        <end position="355"/>
    </location>
</feature>
<gene>
    <name evidence="2" type="ORF">CQ13_35100</name>
</gene>